<feature type="domain" description="UspA" evidence="2">
    <location>
        <begin position="4"/>
        <end position="130"/>
    </location>
</feature>
<geneLocation type="plasmid" evidence="3 5">
    <name>pNMAG01</name>
</geneLocation>
<dbReference type="EMBL" id="CP001933">
    <property type="protein sequence ID" value="ADD07354.1"/>
    <property type="molecule type" value="Genomic_DNA"/>
</dbReference>
<dbReference type="OrthoDB" id="105697at2157"/>
<dbReference type="PATRIC" id="fig|547559.17.peg.720"/>
<reference evidence="3" key="4">
    <citation type="submission" date="2016-09" db="EMBL/GenBank/DDBJ databases">
        <authorList>
            <person name="Pfeiffer F."/>
        </authorList>
    </citation>
    <scope>NUCLEOTIDE SEQUENCE</scope>
    <source>
        <strain evidence="3">ATCC 43099</strain>
        <plasmid evidence="3">pNMAG01</plasmid>
    </source>
</reference>
<dbReference type="EMBL" id="AOHS01000014">
    <property type="protein sequence ID" value="ELY32609.1"/>
    <property type="molecule type" value="Genomic_DNA"/>
</dbReference>
<dbReference type="Gene3D" id="3.40.50.620">
    <property type="entry name" value="HUPs"/>
    <property type="match status" value="2"/>
</dbReference>
<organism evidence="3 5">
    <name type="scientific">Natrialba magadii (strain ATCC 43099 / DSM 3394 / CCM 3739 / CIP 104546 / IAM 13178 / JCM 8861 / NBRC 102185 / NCIMB 2190 / MS3)</name>
    <name type="common">Natronobacterium magadii</name>
    <dbReference type="NCBI Taxonomy" id="547559"/>
    <lineage>
        <taxon>Archaea</taxon>
        <taxon>Methanobacteriati</taxon>
        <taxon>Methanobacteriota</taxon>
        <taxon>Stenosarchaea group</taxon>
        <taxon>Halobacteria</taxon>
        <taxon>Halobacteriales</taxon>
        <taxon>Natrialbaceae</taxon>
        <taxon>Natrialba</taxon>
    </lineage>
</organism>
<comment type="similarity">
    <text evidence="1">Belongs to the universal stress protein A family.</text>
</comment>
<dbReference type="PANTHER" id="PTHR46268:SF6">
    <property type="entry name" value="UNIVERSAL STRESS PROTEIN UP12"/>
    <property type="match status" value="1"/>
</dbReference>
<name>D3T195_NATMM</name>
<evidence type="ECO:0000256" key="1">
    <source>
        <dbReference type="ARBA" id="ARBA00008791"/>
    </source>
</evidence>
<dbReference type="KEGG" id="nmg:Nmag_3813"/>
<dbReference type="AlphaFoldDB" id="D3T195"/>
<dbReference type="PANTHER" id="PTHR46268">
    <property type="entry name" value="STRESS RESPONSE PROTEIN NHAX"/>
    <property type="match status" value="1"/>
</dbReference>
<dbReference type="InterPro" id="IPR006016">
    <property type="entry name" value="UspA"/>
</dbReference>
<dbReference type="Proteomes" id="UP000001879">
    <property type="component" value="Plasmid pNMAG01"/>
</dbReference>
<dbReference type="HOGENOM" id="CLU_049301_2_1_2"/>
<keyword evidence="5" id="KW-1185">Reference proteome</keyword>
<evidence type="ECO:0000259" key="2">
    <source>
        <dbReference type="Pfam" id="PF00582"/>
    </source>
</evidence>
<evidence type="ECO:0000313" key="6">
    <source>
        <dbReference type="Proteomes" id="UP000011543"/>
    </source>
</evidence>
<dbReference type="GeneID" id="8826683"/>
<accession>D3T195</accession>
<reference evidence="3 5" key="2">
    <citation type="journal article" date="2012" name="BMC Genomics">
        <title>A comparative genomics perspective on the genetic content of the alkaliphilic haloarchaeon Natrialba magadii ATCC 43099T.</title>
        <authorList>
            <person name="Siddaramappa S."/>
            <person name="Challacombe J.F."/>
            <person name="Decastro R.E."/>
            <person name="Pfeiffer F."/>
            <person name="Sastre D.E."/>
            <person name="Gimenez M.I."/>
            <person name="Paggi R.A."/>
            <person name="Detter J.C."/>
            <person name="Davenport K.W."/>
            <person name="Goodwin L.A."/>
            <person name="Kyrpides N."/>
            <person name="Tapia R."/>
            <person name="Pitluck S."/>
            <person name="Lucas S."/>
            <person name="Woyke T."/>
            <person name="Maupin-Furlow J.A."/>
        </authorList>
    </citation>
    <scope>NUCLEOTIDE SEQUENCE [LARGE SCALE GENOMIC DNA]</scope>
    <source>
        <strain evidence="3">ATCC 43099</strain>
        <strain evidence="5">ATCC 43099 / DSM 3394 / CCM 3739 / CIP 104546 / IAM 13178 / JCM 8861 / NBRC 102185 / NCIMB 2190 / MS3</strain>
    </source>
</reference>
<evidence type="ECO:0000313" key="3">
    <source>
        <dbReference type="EMBL" id="ADD07354.1"/>
    </source>
</evidence>
<dbReference type="PRINTS" id="PR01438">
    <property type="entry name" value="UNVRSLSTRESS"/>
</dbReference>
<dbReference type="Proteomes" id="UP000011543">
    <property type="component" value="Unassembled WGS sequence"/>
</dbReference>
<evidence type="ECO:0000313" key="5">
    <source>
        <dbReference type="Proteomes" id="UP000001879"/>
    </source>
</evidence>
<feature type="domain" description="UspA" evidence="2">
    <location>
        <begin position="148"/>
        <end position="278"/>
    </location>
</feature>
<dbReference type="InterPro" id="IPR006015">
    <property type="entry name" value="Universal_stress_UspA"/>
</dbReference>
<dbReference type="SUPFAM" id="SSF52402">
    <property type="entry name" value="Adenine nucleotide alpha hydrolases-like"/>
    <property type="match status" value="2"/>
</dbReference>
<dbReference type="RefSeq" id="WP_004214307.1">
    <property type="nucleotide sequence ID" value="NC_013923.1"/>
</dbReference>
<reference evidence="4 6" key="3">
    <citation type="journal article" date="2014" name="PLoS Genet.">
        <title>Phylogenetically driven sequencing of extremely halophilic archaea reveals strategies for static and dynamic osmo-response.</title>
        <authorList>
            <person name="Becker E.A."/>
            <person name="Seitzer P.M."/>
            <person name="Tritt A."/>
            <person name="Larsen D."/>
            <person name="Krusor M."/>
            <person name="Yao A.I."/>
            <person name="Wu D."/>
            <person name="Madern D."/>
            <person name="Eisen J.A."/>
            <person name="Darling A.E."/>
            <person name="Facciotti M.T."/>
        </authorList>
    </citation>
    <scope>NUCLEOTIDE SEQUENCE [LARGE SCALE GENOMIC DNA]</scope>
    <source>
        <strain evidence="6">ATCC 43099 / DSM 3394 / CCM 3739 / CIP 104546 / IAM 13178 / JCM 8861 / NBRC 102185 / NCIMB 2190 / MS3</strain>
        <strain evidence="4">MS-3</strain>
    </source>
</reference>
<keyword evidence="3" id="KW-0614">Plasmid</keyword>
<proteinExistence type="inferred from homology"/>
<dbReference type="InterPro" id="IPR014729">
    <property type="entry name" value="Rossmann-like_a/b/a_fold"/>
</dbReference>
<reference evidence="5" key="1">
    <citation type="submission" date="2010-02" db="EMBL/GenBank/DDBJ databases">
        <title>Complete sequence of plasmid 1 of Natrialba magadii ATCC 43099.</title>
        <authorList>
            <consortium name="US DOE Joint Genome Institute"/>
            <person name="Lucas S."/>
            <person name="Copeland A."/>
            <person name="Lapidus A."/>
            <person name="Cheng J.-F."/>
            <person name="Bruce D."/>
            <person name="Goodwin L."/>
            <person name="Pitluck S."/>
            <person name="Davenport K."/>
            <person name="Saunders E."/>
            <person name="Detter J.C."/>
            <person name="Han C."/>
            <person name="Tapia R."/>
            <person name="Land M."/>
            <person name="Hauser L."/>
            <person name="Kyrpides N."/>
            <person name="Mikhailova N."/>
            <person name="De Castro R.E."/>
            <person name="Maupin-Furlow J.A."/>
            <person name="Woyke T."/>
        </authorList>
    </citation>
    <scope>NUCLEOTIDE SEQUENCE [LARGE SCALE GENOMIC DNA]</scope>
    <source>
        <strain evidence="5">ATCC 43099 / DSM 3394 / CCM 3739 / CIP 104546 / IAM 13178 / JCM 8861 / NBRC 102185 / NCIMB 2190 / MS3</strain>
        <plasmid evidence="5">pNMAG01</plasmid>
    </source>
</reference>
<dbReference type="CDD" id="cd00293">
    <property type="entry name" value="USP-like"/>
    <property type="match status" value="2"/>
</dbReference>
<sequence length="283" mass="29479">MNEYNDILIATDGSDVATDAATAGIALAETLSASVHALSVVEEGRGSDDRRKRREAYAKEVATRASEAGLESAAVVRAGRPASTVLEHADEVDADLIVVGTHGRTGLRQALLGSVALEVIRDARRPVLTVGAGAEGPVHLADGDVDDVCLATDGLTGSAAATEHALALADACDATLHVLYAVEPDGDPENEALRSAFEKHGEKTTAGVTERADERGVDTVEAVEQGAPTDIVLEYTEHNDVDLLVMGTESKSNIERLVVGSVSQRVVPNASVPVLTVRTLEDS</sequence>
<evidence type="ECO:0000313" key="4">
    <source>
        <dbReference type="EMBL" id="ELY32609.1"/>
    </source>
</evidence>
<protein>
    <submittedName>
        <fullName evidence="3">UspA domain protein</fullName>
    </submittedName>
    <submittedName>
        <fullName evidence="4">UspA domain-containing protein</fullName>
    </submittedName>
</protein>
<gene>
    <name evidence="3" type="ordered locus">Nmag_3813</name>
    <name evidence="4" type="ORF">C500_03774</name>
</gene>
<dbReference type="Pfam" id="PF00582">
    <property type="entry name" value="Usp"/>
    <property type="match status" value="2"/>
</dbReference>